<dbReference type="GeneID" id="14871554"/>
<dbReference type="InterPro" id="IPR053331">
    <property type="entry name" value="EGF-like_comC"/>
</dbReference>
<evidence type="ECO:0000256" key="3">
    <source>
        <dbReference type="SAM" id="SignalP"/>
    </source>
</evidence>
<dbReference type="Gene3D" id="3.80.10.10">
    <property type="entry name" value="Ribonuclease Inhibitor"/>
    <property type="match status" value="2"/>
</dbReference>
<feature type="domain" description="EGF-like" evidence="4">
    <location>
        <begin position="1709"/>
        <end position="1721"/>
    </location>
</feature>
<dbReference type="KEGG" id="dfa:DFA_00063"/>
<dbReference type="InterPro" id="IPR054484">
    <property type="entry name" value="ComC_SSD"/>
</dbReference>
<evidence type="ECO:0000313" key="5">
    <source>
        <dbReference type="EMBL" id="EGG19486.1"/>
    </source>
</evidence>
<feature type="region of interest" description="Disordered" evidence="1">
    <location>
        <begin position="1663"/>
        <end position="1691"/>
    </location>
</feature>
<dbReference type="InterPro" id="IPR032675">
    <property type="entry name" value="LRR_dom_sf"/>
</dbReference>
<proteinExistence type="predicted"/>
<feature type="signal peptide" evidence="3">
    <location>
        <begin position="1"/>
        <end position="20"/>
    </location>
</feature>
<keyword evidence="6" id="KW-1185">Reference proteome</keyword>
<accession>F4PXH6</accession>
<keyword evidence="3" id="KW-0732">Signal</keyword>
<dbReference type="CDD" id="cd00603">
    <property type="entry name" value="IPT_PCSR"/>
    <property type="match status" value="1"/>
</dbReference>
<dbReference type="RefSeq" id="XP_004357780.1">
    <property type="nucleotide sequence ID" value="XM_004357723.1"/>
</dbReference>
<keyword evidence="2" id="KW-1133">Transmembrane helix</keyword>
<dbReference type="SUPFAM" id="SSF52058">
    <property type="entry name" value="L domain-like"/>
    <property type="match status" value="2"/>
</dbReference>
<feature type="compositionally biased region" description="Low complexity" evidence="1">
    <location>
        <begin position="1668"/>
        <end position="1685"/>
    </location>
</feature>
<dbReference type="Proteomes" id="UP000007797">
    <property type="component" value="Unassembled WGS sequence"/>
</dbReference>
<reference evidence="6" key="1">
    <citation type="journal article" date="2011" name="Genome Res.">
        <title>Phylogeny-wide analysis of social amoeba genomes highlights ancient origins for complex intercellular communication.</title>
        <authorList>
            <person name="Heidel A.J."/>
            <person name="Lawal H.M."/>
            <person name="Felder M."/>
            <person name="Schilde C."/>
            <person name="Helps N.R."/>
            <person name="Tunggal B."/>
            <person name="Rivero F."/>
            <person name="John U."/>
            <person name="Schleicher M."/>
            <person name="Eichinger L."/>
            <person name="Platzer M."/>
            <person name="Noegel A.A."/>
            <person name="Schaap P."/>
            <person name="Gloeckner G."/>
        </authorList>
    </citation>
    <scope>NUCLEOTIDE SEQUENCE [LARGE SCALE GENOMIC DNA]</scope>
    <source>
        <strain evidence="6">SH3</strain>
    </source>
</reference>
<evidence type="ECO:0000313" key="6">
    <source>
        <dbReference type="Proteomes" id="UP000007797"/>
    </source>
</evidence>
<dbReference type="InterPro" id="IPR000742">
    <property type="entry name" value="EGF"/>
</dbReference>
<feature type="transmembrane region" description="Helical" evidence="2">
    <location>
        <begin position="1001"/>
        <end position="1023"/>
    </location>
</feature>
<dbReference type="PANTHER" id="PTHR24032">
    <property type="entry name" value="EGF-LIKE DOMAIN-CONTAINING PROTEIN-RELATED-RELATED"/>
    <property type="match status" value="1"/>
</dbReference>
<protein>
    <recommendedName>
        <fullName evidence="4">EGF-like domain-containing protein</fullName>
    </recommendedName>
</protein>
<gene>
    <name evidence="5" type="ORF">DFA_00063</name>
</gene>
<name>F4PXH6_CACFS</name>
<evidence type="ECO:0000256" key="2">
    <source>
        <dbReference type="SAM" id="Phobius"/>
    </source>
</evidence>
<evidence type="ECO:0000259" key="4">
    <source>
        <dbReference type="PROSITE" id="PS01186"/>
    </source>
</evidence>
<keyword evidence="2" id="KW-0812">Transmembrane</keyword>
<sequence>MMKRYLLYLLLLIIAPLFFGGYDRHHHFAFAQTIPAEELNSAIWIIKQYRLDVPMDQTMCSSINFAVCKISIDGLYHLTSMYVYSYLENDNSFRYTGDTYLMTNGMPDTNLLAFTFPFLENLIIPTPSVIADPSLNMLNLIKNLTQLYSFVIQGVGDPSITTIPIGFMQQVPNILSFVCLCSITDIPQLGSNSKLQQLSIESKTNINFVIDESVSLPALLELSINYSPSSPQSHRITQASFPKITRLSFISDTSYKISIHHSTTKPNLEIFLGTLIFQPAVWFEFTTTNPSSIKSLAIHGKYSTYSPSDLENDYPNLEYLVLSHIQFLNQYPFSNFPPKLNSLNILNAGLKIIPSIPIPSRMNALGFYNNSLETVPWGIFSDLTSFNMRVHFDLNLNLGGSVPPMLCNKINYLSITNTALVWVPDCFWCYQSGHMSTQLPKPAGFTCPISLTTPATIKTIVGKTKIEGQNIGWGLVTPEYSLVHVIPNSNLLLQISQYANYLVEKPLAVSFLAGGSAEYNYTFNVQEVGILFNSAIFTFIQQPGAVTFIVGFRLYNPNIPHTATIDDTIDCVQDLGEDTKQFFTCYSVLVTKAYTMTISNAYTMSSFQFNYIQKYPVVSSGSVNNGTTGDSKLISLTGDFGNNGQNNASVFINGTIPCIVSFASRDIINCTISSLNSFGSASLMVSVDGALFNRPNMLYFAQPPNNNNNGGGGSLKEKCEKDTHNCYGNGQCQDNGQCLCNTNYNPTDNCLTQFFNETIPIEANQTAPTTRFEIDGVEFLFELYSIQELDVDGETVIHEVIVDNWNSTITTSTNTTTANYVLLSNETTAQVEADISFSATARQATFGETNFTINPNSIKVSVSINNWEYSSNIATLRVLFKTVLSNNQAVGVCGEQQSIDSLSYDFSGSTIQYLRVAKQGIQFTGRFLDYVVSDGRTTYSKTELVSLKSLNGSSSDQSVAMIGINFPQCQSCLLDPDFTPLIIDNSRITGCPSDSSNTWKIIVGACVGGVVFIALLVAIIFYLKDSNTFRLRIRNAKISLLLIVFNTSSSSVKAGDLPTDELQCKITKKLRYKRKMMVWIIRQYGLFSVPQNQTLCSYGVFGCMTDPETNLNHIQSIIQCPTVKFIPNDFPTGLPLLKSFDSLESPVTMAPTFFNNSNLEIINIGSSVFGSFRIDESLNLPLLYQLKFNVNSTISPSVTFTSKTFPKLLNLIIQSDTTKKITVFINTSPPQLLDVALIRKSNGTISQRQVNFDLRVLNPLSLARVALVGESSTITPFPLDSYKNLDSLSISYSTLTTYPFTIPSPNLLSLLLTESMFASIPNVRLPSSLLYLNFAGNNLNGGIPWDYFENINSPSINIENNPYVIGSVSEDVCHSKLNIKGTNLTSAPNCLWCYFDEGVLLTNLNPPSTMVCSPSVDNAEVFTIFGSAIITGSLLGYGNPSQPLYTLNAIIPNKMLKIQMKPPFSNYYTKTNMAILTSNMYSYSVPLAILEVGFNATTIDAVQVAHSVIFSFAFSAINPTIEYSADIGPTVICQNPQIDSVTGLLTCSTRGALPTGSYNISIFNEFYSSSIIYQYNQKYPVVNSAEINDFNSTKKVISLFGNFGSQVDVTIIFNNTVPCIPNHLFMSNINCTIDASSLGYGSASIFVSSDGANFTRSNMFYVQPPPSSNNGSTTTSSTSGGNSPTPKEKCQQTTHNCYGNGQCQDDGSCLCNTGYNQFDNCLTKPINNTVPIEFNTTAPVTRFEIDNIEFMFEMYSVQELTFDAVSQEVLTESWNSNITKQGDLTVANYTLISNDTSANITATISFSSQQRIISFGGKNLTIPPNAIKVAVSINNWQFQSNIGTLRVIFKTIVNNQQGISVGCDEQENVDLFAYDFSGNTIQYLRVLKEGIQFTGRFLDYVVSDGRSTYSTTELVSFQPRNNSADESIAMIGINMPQCQSCLLDPDFTPLIVDTSRAVGCQDVDSNIYNI</sequence>
<dbReference type="EMBL" id="GL883014">
    <property type="protein sequence ID" value="EGG19486.1"/>
    <property type="molecule type" value="Genomic_DNA"/>
</dbReference>
<dbReference type="Pfam" id="PF22933">
    <property type="entry name" value="ComC_SSD"/>
    <property type="match status" value="2"/>
</dbReference>
<dbReference type="PROSITE" id="PS01186">
    <property type="entry name" value="EGF_2"/>
    <property type="match status" value="1"/>
</dbReference>
<organism evidence="5 6">
    <name type="scientific">Cavenderia fasciculata</name>
    <name type="common">Slime mold</name>
    <name type="synonym">Dictyostelium fasciculatum</name>
    <dbReference type="NCBI Taxonomy" id="261658"/>
    <lineage>
        <taxon>Eukaryota</taxon>
        <taxon>Amoebozoa</taxon>
        <taxon>Evosea</taxon>
        <taxon>Eumycetozoa</taxon>
        <taxon>Dictyostelia</taxon>
        <taxon>Acytosteliales</taxon>
        <taxon>Cavenderiaceae</taxon>
        <taxon>Cavenderia</taxon>
    </lineage>
</organism>
<evidence type="ECO:0000256" key="1">
    <source>
        <dbReference type="SAM" id="MobiDB-lite"/>
    </source>
</evidence>
<feature type="chain" id="PRO_5003320393" description="EGF-like domain-containing protein" evidence="3">
    <location>
        <begin position="21"/>
        <end position="1970"/>
    </location>
</feature>
<keyword evidence="2" id="KW-0472">Membrane</keyword>